<dbReference type="KEGG" id="srt:Srot_0048"/>
<dbReference type="RefSeq" id="WP_013136997.1">
    <property type="nucleotide sequence ID" value="NC_014168.1"/>
</dbReference>
<dbReference type="STRING" id="640132.Srot_0048"/>
<feature type="transmembrane region" description="Helical" evidence="1">
    <location>
        <begin position="112"/>
        <end position="132"/>
    </location>
</feature>
<keyword evidence="1" id="KW-1133">Transmembrane helix</keyword>
<keyword evidence="1" id="KW-0472">Membrane</keyword>
<name>D6Z9L4_SEGRD</name>
<dbReference type="Proteomes" id="UP000002247">
    <property type="component" value="Chromosome"/>
</dbReference>
<reference evidence="2 3" key="1">
    <citation type="journal article" date="2010" name="Stand. Genomic Sci.">
        <title>Complete genome sequence of Segniliparus rotundus type strain (CDC 1076).</title>
        <authorList>
            <person name="Sikorski J."/>
            <person name="Lapidus A."/>
            <person name="Copeland A."/>
            <person name="Misra M."/>
            <person name="Glavina Del Rio T."/>
            <person name="Nolan M."/>
            <person name="Lucas S."/>
            <person name="Chen F."/>
            <person name="Tice H."/>
            <person name="Cheng J.F."/>
            <person name="Jando M."/>
            <person name="Schneider S."/>
            <person name="Bruce D."/>
            <person name="Goodwin L."/>
            <person name="Pitluck S."/>
            <person name="Liolios K."/>
            <person name="Mikhailova N."/>
            <person name="Pati A."/>
            <person name="Ivanova N."/>
            <person name="Mavromatis K."/>
            <person name="Chen A."/>
            <person name="Palaniappan K."/>
            <person name="Chertkov O."/>
            <person name="Land M."/>
            <person name="Hauser L."/>
            <person name="Chang Y.J."/>
            <person name="Jeffries C.D."/>
            <person name="Brettin T."/>
            <person name="Detter J.C."/>
            <person name="Han C."/>
            <person name="Rohde M."/>
            <person name="Goker M."/>
            <person name="Bristow J."/>
            <person name="Eisen J.A."/>
            <person name="Markowitz V."/>
            <person name="Hugenholtz P."/>
            <person name="Kyrpides N.C."/>
            <person name="Klenk H.P."/>
        </authorList>
    </citation>
    <scope>NUCLEOTIDE SEQUENCE [LARGE SCALE GENOMIC DNA]</scope>
    <source>
        <strain evidence="3">ATCC BAA-972 / CDC 1076 / CIP 108378 / DSM 44985 / JCM 13578</strain>
    </source>
</reference>
<keyword evidence="3" id="KW-1185">Reference proteome</keyword>
<keyword evidence="1" id="KW-0812">Transmembrane</keyword>
<evidence type="ECO:0000313" key="2">
    <source>
        <dbReference type="EMBL" id="ADG96541.1"/>
    </source>
</evidence>
<gene>
    <name evidence="2" type="ordered locus">Srot_0048</name>
</gene>
<evidence type="ECO:0000313" key="3">
    <source>
        <dbReference type="Proteomes" id="UP000002247"/>
    </source>
</evidence>
<organism evidence="2 3">
    <name type="scientific">Segniliparus rotundus (strain ATCC BAA-972 / CDC 1076 / CIP 108378 / DSM 44985 / JCM 13578)</name>
    <dbReference type="NCBI Taxonomy" id="640132"/>
    <lineage>
        <taxon>Bacteria</taxon>
        <taxon>Bacillati</taxon>
        <taxon>Actinomycetota</taxon>
        <taxon>Actinomycetes</taxon>
        <taxon>Mycobacteriales</taxon>
        <taxon>Segniliparaceae</taxon>
        <taxon>Segniliparus</taxon>
    </lineage>
</organism>
<evidence type="ECO:0000256" key="1">
    <source>
        <dbReference type="SAM" id="Phobius"/>
    </source>
</evidence>
<feature type="transmembrane region" description="Helical" evidence="1">
    <location>
        <begin position="80"/>
        <end position="100"/>
    </location>
</feature>
<dbReference type="AlphaFoldDB" id="D6Z9L4"/>
<protein>
    <submittedName>
        <fullName evidence="2">Uncharacterized protein</fullName>
    </submittedName>
</protein>
<proteinExistence type="predicted"/>
<dbReference type="HOGENOM" id="CLU_1814470_0_0_11"/>
<sequence>MTDGGLDFGDGVTTAPTQRWAEATTNVSELRDVWGELANHNGRVTDLEAEVESVKAEVRARMLEAAYPSRKSLLAYMRPARWAQLAALFANLALVLWWAVVSCGMGMSPYPGAIVCGIAICAAWIFSVEALFEALDRKGAGE</sequence>
<accession>D6Z9L4</accession>
<dbReference type="EMBL" id="CP001958">
    <property type="protein sequence ID" value="ADG96541.1"/>
    <property type="molecule type" value="Genomic_DNA"/>
</dbReference>